<dbReference type="EMBL" id="DSRU01000207">
    <property type="protein sequence ID" value="HFM98820.1"/>
    <property type="molecule type" value="Genomic_DNA"/>
</dbReference>
<accession>A0A7C3PIG9</accession>
<evidence type="ECO:0000313" key="1">
    <source>
        <dbReference type="EMBL" id="HFM98820.1"/>
    </source>
</evidence>
<protein>
    <recommendedName>
        <fullName evidence="2">DUF4399 domain-containing protein</fullName>
    </recommendedName>
</protein>
<comment type="caution">
    <text evidence="1">The sequence shown here is derived from an EMBL/GenBank/DDBJ whole genome shotgun (WGS) entry which is preliminary data.</text>
</comment>
<name>A0A7C3PIG9_9CYAN</name>
<proteinExistence type="predicted"/>
<sequence length="159" mass="17115">MSVKIRFLTAIAVITSTGFCISTMGSDRTVAMPGHDDAAGHSAGHAHGTVEVPAGQPMPSVKLTVTPDAMRGWNIQAQVSNFTFAPERVNQSSQANEGHAHLFVDGKKVARLYSPWYHLETLPPGQHTISVVLNTNTHQDLSHNGKLIQDSVVITVPQK</sequence>
<gene>
    <name evidence="1" type="ORF">ENR64_13890</name>
</gene>
<evidence type="ECO:0008006" key="2">
    <source>
        <dbReference type="Google" id="ProtNLM"/>
    </source>
</evidence>
<organism evidence="1">
    <name type="scientific">Oscillatoriales cyanobacterium SpSt-418</name>
    <dbReference type="NCBI Taxonomy" id="2282169"/>
    <lineage>
        <taxon>Bacteria</taxon>
        <taxon>Bacillati</taxon>
        <taxon>Cyanobacteriota</taxon>
        <taxon>Cyanophyceae</taxon>
        <taxon>Oscillatoriophycideae</taxon>
        <taxon>Oscillatoriales</taxon>
    </lineage>
</organism>
<dbReference type="AlphaFoldDB" id="A0A7C3PIG9"/>
<reference evidence="1" key="1">
    <citation type="journal article" date="2020" name="mSystems">
        <title>Genome- and Community-Level Interaction Insights into Carbon Utilization and Element Cycling Functions of Hydrothermarchaeota in Hydrothermal Sediment.</title>
        <authorList>
            <person name="Zhou Z."/>
            <person name="Liu Y."/>
            <person name="Xu W."/>
            <person name="Pan J."/>
            <person name="Luo Z.H."/>
            <person name="Li M."/>
        </authorList>
    </citation>
    <scope>NUCLEOTIDE SEQUENCE [LARGE SCALE GENOMIC DNA]</scope>
    <source>
        <strain evidence="1">SpSt-418</strain>
    </source>
</reference>